<organism evidence="1 2">
    <name type="scientific">Gossypium schwendimanii</name>
    <name type="common">Cotton</name>
    <dbReference type="NCBI Taxonomy" id="34291"/>
    <lineage>
        <taxon>Eukaryota</taxon>
        <taxon>Viridiplantae</taxon>
        <taxon>Streptophyta</taxon>
        <taxon>Embryophyta</taxon>
        <taxon>Tracheophyta</taxon>
        <taxon>Spermatophyta</taxon>
        <taxon>Magnoliopsida</taxon>
        <taxon>eudicotyledons</taxon>
        <taxon>Gunneridae</taxon>
        <taxon>Pentapetalae</taxon>
        <taxon>rosids</taxon>
        <taxon>malvids</taxon>
        <taxon>Malvales</taxon>
        <taxon>Malvaceae</taxon>
        <taxon>Malvoideae</taxon>
        <taxon>Gossypium</taxon>
    </lineage>
</organism>
<keyword evidence="2" id="KW-1185">Reference proteome</keyword>
<dbReference type="Proteomes" id="UP000593576">
    <property type="component" value="Unassembled WGS sequence"/>
</dbReference>
<dbReference type="OrthoDB" id="10363126at2759"/>
<protein>
    <submittedName>
        <fullName evidence="1">Uncharacterized protein</fullName>
    </submittedName>
</protein>
<dbReference type="EMBL" id="JABFAF010278858">
    <property type="protein sequence ID" value="MBA0881180.1"/>
    <property type="molecule type" value="Genomic_DNA"/>
</dbReference>
<evidence type="ECO:0000313" key="2">
    <source>
        <dbReference type="Proteomes" id="UP000593576"/>
    </source>
</evidence>
<reference evidence="1 2" key="1">
    <citation type="journal article" date="2019" name="Genome Biol. Evol.">
        <title>Insights into the evolution of the New World diploid cottons (Gossypium, subgenus Houzingenia) based on genome sequencing.</title>
        <authorList>
            <person name="Grover C.E."/>
            <person name="Arick M.A. 2nd"/>
            <person name="Thrash A."/>
            <person name="Conover J.L."/>
            <person name="Sanders W.S."/>
            <person name="Peterson D.G."/>
            <person name="Frelichowski J.E."/>
            <person name="Scheffler J.A."/>
            <person name="Scheffler B.E."/>
            <person name="Wendel J.F."/>
        </authorList>
    </citation>
    <scope>NUCLEOTIDE SEQUENCE [LARGE SCALE GENOMIC DNA]</scope>
    <source>
        <strain evidence="1">1</strain>
        <tissue evidence="1">Leaf</tissue>
    </source>
</reference>
<dbReference type="AlphaFoldDB" id="A0A7J9ND66"/>
<feature type="non-terminal residue" evidence="1">
    <location>
        <position position="42"/>
    </location>
</feature>
<comment type="caution">
    <text evidence="1">The sequence shown here is derived from an EMBL/GenBank/DDBJ whole genome shotgun (WGS) entry which is preliminary data.</text>
</comment>
<gene>
    <name evidence="1" type="ORF">Goshw_028980</name>
</gene>
<evidence type="ECO:0000313" key="1">
    <source>
        <dbReference type="EMBL" id="MBA0881180.1"/>
    </source>
</evidence>
<accession>A0A7J9ND66</accession>
<sequence length="42" mass="5033">MTIVVNNNNTWSKENFLHYFVGIFQGDVLQFLRIWEESEKGK</sequence>
<proteinExistence type="predicted"/>
<name>A0A7J9ND66_GOSSC</name>